<evidence type="ECO:0000256" key="8">
    <source>
        <dbReference type="HAMAP-Rule" id="MF_01161"/>
    </source>
</evidence>
<dbReference type="SUPFAM" id="SSF52402">
    <property type="entry name" value="Adenine nucleotide alpha hydrolases-like"/>
    <property type="match status" value="1"/>
</dbReference>
<dbReference type="GO" id="GO:0005524">
    <property type="term" value="F:ATP binding"/>
    <property type="evidence" value="ECO:0007669"/>
    <property type="project" value="UniProtKB-UniRule"/>
</dbReference>
<dbReference type="EMBL" id="WMBC01000015">
    <property type="protein sequence ID" value="MTD62530.1"/>
    <property type="molecule type" value="Genomic_DNA"/>
</dbReference>
<dbReference type="SMART" id="SM00977">
    <property type="entry name" value="TilS_C"/>
    <property type="match status" value="1"/>
</dbReference>
<dbReference type="PANTHER" id="PTHR43033">
    <property type="entry name" value="TRNA(ILE)-LYSIDINE SYNTHASE-RELATED"/>
    <property type="match status" value="1"/>
</dbReference>
<dbReference type="Proteomes" id="UP000437824">
    <property type="component" value="Unassembled WGS sequence"/>
</dbReference>
<organism evidence="10 11">
    <name type="scientific">Blautia luti DSM 14534 = JCM 17040</name>
    <dbReference type="NCBI Taxonomy" id="649762"/>
    <lineage>
        <taxon>Bacteria</taxon>
        <taxon>Bacillati</taxon>
        <taxon>Bacillota</taxon>
        <taxon>Clostridia</taxon>
        <taxon>Lachnospirales</taxon>
        <taxon>Lachnospiraceae</taxon>
        <taxon>Blautia</taxon>
    </lineage>
</organism>
<dbReference type="SUPFAM" id="SSF56037">
    <property type="entry name" value="PheT/TilS domain"/>
    <property type="match status" value="1"/>
</dbReference>
<evidence type="ECO:0000256" key="2">
    <source>
        <dbReference type="ARBA" id="ARBA00022490"/>
    </source>
</evidence>
<evidence type="ECO:0000256" key="6">
    <source>
        <dbReference type="ARBA" id="ARBA00022840"/>
    </source>
</evidence>
<dbReference type="InterPro" id="IPR011063">
    <property type="entry name" value="TilS/TtcA_N"/>
</dbReference>
<dbReference type="Gene3D" id="3.40.50.620">
    <property type="entry name" value="HUPs"/>
    <property type="match status" value="1"/>
</dbReference>
<protein>
    <recommendedName>
        <fullName evidence="8">tRNA(Ile)-lysidine synthase</fullName>
        <ecNumber evidence="8">6.3.4.19</ecNumber>
    </recommendedName>
    <alternativeName>
        <fullName evidence="8">tRNA(Ile)-2-lysyl-cytidine synthase</fullName>
    </alternativeName>
    <alternativeName>
        <fullName evidence="8">tRNA(Ile)-lysidine synthetase</fullName>
    </alternativeName>
</protein>
<keyword evidence="6 8" id="KW-0067">ATP-binding</keyword>
<dbReference type="SUPFAM" id="SSF82829">
    <property type="entry name" value="MesJ substrate recognition domain-like"/>
    <property type="match status" value="1"/>
</dbReference>
<keyword evidence="4 8" id="KW-0819">tRNA processing</keyword>
<accession>A0A844GPA5</accession>
<keyword evidence="3 8" id="KW-0436">Ligase</keyword>
<gene>
    <name evidence="8 10" type="primary">tilS</name>
    <name evidence="10" type="ORF">GKZ57_15100</name>
</gene>
<comment type="catalytic activity">
    <reaction evidence="7 8">
        <text>cytidine(34) in tRNA(Ile2) + L-lysine + ATP = lysidine(34) in tRNA(Ile2) + AMP + diphosphate + H(+)</text>
        <dbReference type="Rhea" id="RHEA:43744"/>
        <dbReference type="Rhea" id="RHEA-COMP:10625"/>
        <dbReference type="Rhea" id="RHEA-COMP:10670"/>
        <dbReference type="ChEBI" id="CHEBI:15378"/>
        <dbReference type="ChEBI" id="CHEBI:30616"/>
        <dbReference type="ChEBI" id="CHEBI:32551"/>
        <dbReference type="ChEBI" id="CHEBI:33019"/>
        <dbReference type="ChEBI" id="CHEBI:82748"/>
        <dbReference type="ChEBI" id="CHEBI:83665"/>
        <dbReference type="ChEBI" id="CHEBI:456215"/>
        <dbReference type="EC" id="6.3.4.19"/>
    </reaction>
</comment>
<dbReference type="AlphaFoldDB" id="A0A844GPA5"/>
<reference evidence="10 11" key="1">
    <citation type="submission" date="2019-11" db="EMBL/GenBank/DDBJ databases">
        <title>Draft genome sequence of Blautia luti DSM 14534T, isolated from human stool.</title>
        <authorList>
            <person name="Ortiz R."/>
            <person name="Melis-Arcos F."/>
            <person name="Covarrubias P."/>
            <person name="Cardenas J.P."/>
            <person name="Perez-Donoso J."/>
            <person name="Almonacid D."/>
        </authorList>
    </citation>
    <scope>NUCLEOTIDE SEQUENCE [LARGE SCALE GENOMIC DNA]</scope>
    <source>
        <strain evidence="10 11">DSM 14534</strain>
    </source>
</reference>
<dbReference type="GO" id="GO:0005737">
    <property type="term" value="C:cytoplasm"/>
    <property type="evidence" value="ECO:0007669"/>
    <property type="project" value="UniProtKB-SubCell"/>
</dbReference>
<feature type="binding site" evidence="8">
    <location>
        <begin position="26"/>
        <end position="31"/>
    </location>
    <ligand>
        <name>ATP</name>
        <dbReference type="ChEBI" id="CHEBI:30616"/>
    </ligand>
</feature>
<dbReference type="HAMAP" id="MF_01161">
    <property type="entry name" value="tRNA_Ile_lys_synt"/>
    <property type="match status" value="1"/>
</dbReference>
<comment type="function">
    <text evidence="8">Ligates lysine onto the cytidine present at position 34 of the AUA codon-specific tRNA(Ile) that contains the anticodon CAU, in an ATP-dependent manner. Cytidine is converted to lysidine, thus changing the amino acid specificity of the tRNA from methionine to isoleucine.</text>
</comment>
<dbReference type="PANTHER" id="PTHR43033:SF1">
    <property type="entry name" value="TRNA(ILE)-LYSIDINE SYNTHASE-RELATED"/>
    <property type="match status" value="1"/>
</dbReference>
<evidence type="ECO:0000256" key="1">
    <source>
        <dbReference type="ARBA" id="ARBA00004496"/>
    </source>
</evidence>
<dbReference type="InterPro" id="IPR012796">
    <property type="entry name" value="Lysidine-tRNA-synth_C"/>
</dbReference>
<dbReference type="InterPro" id="IPR012094">
    <property type="entry name" value="tRNA_Ile_lys_synt"/>
</dbReference>
<dbReference type="Pfam" id="PF01171">
    <property type="entry name" value="ATP_bind_3"/>
    <property type="match status" value="1"/>
</dbReference>
<sequence>MYSEVTGYIKENHMIEKGDTVLAGVSGGGDSVTMLYILKEYQKELEFTLRVVHVHHGIRGEEADRDSRFVQELCAGWEIPCRVYSYDVPALSAKWKLGEEETGRLVRRETFRLEGDKDREQGKKVRTALAHNQEDLAETMIHNLCRGTGLRGLCTMRPAAEDIIRPILCLSRSQIRDFLQEKGISCIQDSTNQSDEYTRNRIRHHILPELETQVNKKASAHMVETASRLALAEDYLSEQGKTLLKAFAGDRQYCFTEEFFHRPKILQIYALQQAVEDLAGRRKDISAVHYEKILNLWQMQTGRKISLPYGITAGRTYGAVLLYQKPETDETSGKNAEETQLIIPGDTICACGRIQAEIFSYTGQKIEEKKYTKWLDYDRIEKNPCVRTRKEGDFLIINSRGDRKKLRRCMIDEKIPSEERDKIPVIACGDEILWIIGSRISERYKITPKTRKVLVLKYQGGHKNE</sequence>
<feature type="domain" description="Lysidine-tRNA(Ile) synthetase C-terminal" evidence="9">
    <location>
        <begin position="386"/>
        <end position="456"/>
    </location>
</feature>
<comment type="similarity">
    <text evidence="8">Belongs to the tRNA(Ile)-lysidine synthase family.</text>
</comment>
<proteinExistence type="inferred from homology"/>
<dbReference type="Pfam" id="PF11734">
    <property type="entry name" value="TilS_C"/>
    <property type="match status" value="1"/>
</dbReference>
<evidence type="ECO:0000256" key="4">
    <source>
        <dbReference type="ARBA" id="ARBA00022694"/>
    </source>
</evidence>
<comment type="subcellular location">
    <subcellularLocation>
        <location evidence="1 8">Cytoplasm</location>
    </subcellularLocation>
</comment>
<dbReference type="EC" id="6.3.4.19" evidence="8"/>
<evidence type="ECO:0000259" key="9">
    <source>
        <dbReference type="SMART" id="SM00977"/>
    </source>
</evidence>
<evidence type="ECO:0000256" key="5">
    <source>
        <dbReference type="ARBA" id="ARBA00022741"/>
    </source>
</evidence>
<dbReference type="InterPro" id="IPR012795">
    <property type="entry name" value="tRNA_Ile_lys_synt_N"/>
</dbReference>
<name>A0A844GPA5_9FIRM</name>
<keyword evidence="2 8" id="KW-0963">Cytoplasm</keyword>
<keyword evidence="5 8" id="KW-0547">Nucleotide-binding</keyword>
<dbReference type="NCBIfam" id="TIGR02432">
    <property type="entry name" value="lysidine_TilS_N"/>
    <property type="match status" value="1"/>
</dbReference>
<dbReference type="InterPro" id="IPR014729">
    <property type="entry name" value="Rossmann-like_a/b/a_fold"/>
</dbReference>
<comment type="caution">
    <text evidence="10">The sequence shown here is derived from an EMBL/GenBank/DDBJ whole genome shotgun (WGS) entry which is preliminary data.</text>
</comment>
<dbReference type="GO" id="GO:0006400">
    <property type="term" value="P:tRNA modification"/>
    <property type="evidence" value="ECO:0007669"/>
    <property type="project" value="UniProtKB-UniRule"/>
</dbReference>
<evidence type="ECO:0000313" key="10">
    <source>
        <dbReference type="EMBL" id="MTD62530.1"/>
    </source>
</evidence>
<dbReference type="RefSeq" id="WP_154780921.1">
    <property type="nucleotide sequence ID" value="NZ_WMBC01000015.1"/>
</dbReference>
<dbReference type="NCBIfam" id="TIGR02433">
    <property type="entry name" value="lysidine_TilS_C"/>
    <property type="match status" value="1"/>
</dbReference>
<dbReference type="CDD" id="cd01992">
    <property type="entry name" value="TilS_N"/>
    <property type="match status" value="1"/>
</dbReference>
<evidence type="ECO:0000256" key="7">
    <source>
        <dbReference type="ARBA" id="ARBA00048539"/>
    </source>
</evidence>
<evidence type="ECO:0000313" key="11">
    <source>
        <dbReference type="Proteomes" id="UP000437824"/>
    </source>
</evidence>
<evidence type="ECO:0000256" key="3">
    <source>
        <dbReference type="ARBA" id="ARBA00022598"/>
    </source>
</evidence>
<dbReference type="GO" id="GO:0032267">
    <property type="term" value="F:tRNA(Ile)-lysidine synthase activity"/>
    <property type="evidence" value="ECO:0007669"/>
    <property type="project" value="UniProtKB-EC"/>
</dbReference>
<comment type="domain">
    <text evidence="8">The N-terminal region contains the highly conserved SGGXDS motif, predicted to be a P-loop motif involved in ATP binding.</text>
</comment>